<dbReference type="GO" id="GO:0004527">
    <property type="term" value="F:exonuclease activity"/>
    <property type="evidence" value="ECO:0007669"/>
    <property type="project" value="UniProtKB-KW"/>
</dbReference>
<feature type="domain" description="Exonuclease" evidence="9">
    <location>
        <begin position="363"/>
        <end position="523"/>
    </location>
</feature>
<keyword evidence="11" id="KW-1185">Reference proteome</keyword>
<keyword evidence="8" id="KW-0812">Transmembrane</keyword>
<evidence type="ECO:0000256" key="6">
    <source>
        <dbReference type="ARBA" id="ARBA00023242"/>
    </source>
</evidence>
<comment type="similarity">
    <text evidence="2">Belongs to the REXO1/REXO3 family.</text>
</comment>
<dbReference type="InterPro" id="IPR034922">
    <property type="entry name" value="REX1-like_exo"/>
</dbReference>
<dbReference type="OrthoDB" id="3996471at2759"/>
<keyword evidence="4" id="KW-0378">Hydrolase</keyword>
<organism evidence="10 11">
    <name type="scientific">Psylliodes chrysocephalus</name>
    <dbReference type="NCBI Taxonomy" id="3402493"/>
    <lineage>
        <taxon>Eukaryota</taxon>
        <taxon>Metazoa</taxon>
        <taxon>Ecdysozoa</taxon>
        <taxon>Arthropoda</taxon>
        <taxon>Hexapoda</taxon>
        <taxon>Insecta</taxon>
        <taxon>Pterygota</taxon>
        <taxon>Neoptera</taxon>
        <taxon>Endopterygota</taxon>
        <taxon>Coleoptera</taxon>
        <taxon>Polyphaga</taxon>
        <taxon>Cucujiformia</taxon>
        <taxon>Chrysomeloidea</taxon>
        <taxon>Chrysomelidae</taxon>
        <taxon>Galerucinae</taxon>
        <taxon>Alticini</taxon>
        <taxon>Psylliodes</taxon>
    </lineage>
</organism>
<gene>
    <name evidence="10" type="ORF">PSYICH_LOCUS12202</name>
</gene>
<evidence type="ECO:0000313" key="11">
    <source>
        <dbReference type="Proteomes" id="UP001153636"/>
    </source>
</evidence>
<proteinExistence type="inferred from homology"/>
<dbReference type="FunFam" id="3.30.420.10:FF:000019">
    <property type="entry name" value="RNA exonuclease NEF-sp"/>
    <property type="match status" value="1"/>
</dbReference>
<evidence type="ECO:0000256" key="2">
    <source>
        <dbReference type="ARBA" id="ARBA00006357"/>
    </source>
</evidence>
<dbReference type="Proteomes" id="UP001153636">
    <property type="component" value="Chromosome 6"/>
</dbReference>
<dbReference type="SUPFAM" id="SSF53098">
    <property type="entry name" value="Ribonuclease H-like"/>
    <property type="match status" value="1"/>
</dbReference>
<dbReference type="GO" id="GO:0003676">
    <property type="term" value="F:nucleic acid binding"/>
    <property type="evidence" value="ECO:0007669"/>
    <property type="project" value="InterPro"/>
</dbReference>
<dbReference type="InterPro" id="IPR013520">
    <property type="entry name" value="Ribonucl_H"/>
</dbReference>
<name>A0A9P0D880_9CUCU</name>
<keyword evidence="8" id="KW-0472">Membrane</keyword>
<reference evidence="10" key="1">
    <citation type="submission" date="2022-01" db="EMBL/GenBank/DDBJ databases">
        <authorList>
            <person name="King R."/>
        </authorList>
    </citation>
    <scope>NUCLEOTIDE SEQUENCE</scope>
</reference>
<comment type="subcellular location">
    <subcellularLocation>
        <location evidence="1">Nucleus</location>
    </subcellularLocation>
</comment>
<dbReference type="Pfam" id="PF00929">
    <property type="entry name" value="RNase_T"/>
    <property type="match status" value="1"/>
</dbReference>
<evidence type="ECO:0000256" key="4">
    <source>
        <dbReference type="ARBA" id="ARBA00022801"/>
    </source>
</evidence>
<evidence type="ECO:0000256" key="5">
    <source>
        <dbReference type="ARBA" id="ARBA00022839"/>
    </source>
</evidence>
<dbReference type="InterPro" id="IPR036397">
    <property type="entry name" value="RNaseH_sf"/>
</dbReference>
<evidence type="ECO:0000256" key="1">
    <source>
        <dbReference type="ARBA" id="ARBA00004123"/>
    </source>
</evidence>
<dbReference type="PANTHER" id="PTHR12801">
    <property type="entry name" value="RNA EXONUCLEASE REXO1 / RECO3 FAMILY MEMBER-RELATED"/>
    <property type="match status" value="1"/>
</dbReference>
<dbReference type="SMART" id="SM00479">
    <property type="entry name" value="EXOIII"/>
    <property type="match status" value="1"/>
</dbReference>
<feature type="region of interest" description="Disordered" evidence="7">
    <location>
        <begin position="102"/>
        <end position="121"/>
    </location>
</feature>
<keyword evidence="6" id="KW-0539">Nucleus</keyword>
<evidence type="ECO:0000259" key="9">
    <source>
        <dbReference type="SMART" id="SM00479"/>
    </source>
</evidence>
<evidence type="ECO:0000256" key="7">
    <source>
        <dbReference type="SAM" id="MobiDB-lite"/>
    </source>
</evidence>
<evidence type="ECO:0000313" key="10">
    <source>
        <dbReference type="EMBL" id="CAH1112165.1"/>
    </source>
</evidence>
<dbReference type="PANTHER" id="PTHR12801:SF82">
    <property type="entry name" value="RNA EXONUCLEASE 5"/>
    <property type="match status" value="1"/>
</dbReference>
<protein>
    <recommendedName>
        <fullName evidence="9">Exonuclease domain-containing protein</fullName>
    </recommendedName>
</protein>
<dbReference type="EMBL" id="OV651818">
    <property type="protein sequence ID" value="CAH1112165.1"/>
    <property type="molecule type" value="Genomic_DNA"/>
</dbReference>
<dbReference type="InterPro" id="IPR047021">
    <property type="entry name" value="REXO1/3/4-like"/>
</dbReference>
<evidence type="ECO:0000256" key="8">
    <source>
        <dbReference type="SAM" id="Phobius"/>
    </source>
</evidence>
<keyword evidence="3" id="KW-0540">Nuclease</keyword>
<dbReference type="Gene3D" id="3.30.420.10">
    <property type="entry name" value="Ribonuclease H-like superfamily/Ribonuclease H"/>
    <property type="match status" value="1"/>
</dbReference>
<keyword evidence="5" id="KW-0269">Exonuclease</keyword>
<dbReference type="InterPro" id="IPR012337">
    <property type="entry name" value="RNaseH-like_sf"/>
</dbReference>
<sequence>MLRDYIKILINVSITFLTKYLKFITLSYWLFYGETMTGSTKRKLRLENKKKKMAALMDIVKLNEYDRVQKNKHAKIEDSVIMKPLKEPSLKKLKTENHINEDDTKLEPLPPPLIGDLGPSGKPKLEGEEFKELKKMLREKTQKTRNVPQLRLRELGTNASVNIEINDRVPLFLSDLQHLIMYSQIGVHSPYSPARWCALEKYSKLINTNLLIVENASLYHFSAHESMFPFLSSTFEHKVEMITPSSYNSDIVKDLSMVPLTGTQMKKFQNNFGSLEKAVLNSNEVFDTVKNFFPIEEPEIVEKLPTNKSLPANDKFSRTELLLSGWQMVEENFPLPIKGLMERKYTGYVLTKDKYKHVTPFSPMYAIDCEMCRTSTGELELTRISCVNEKLEVFYDTLVKPDNEIVDYLTKWSGINKKMMQNVSKKLKDVQEDLKKLFPDDVILVGQSLANDLHALKMMHPYIIDTSVIYNITGDRSRKSKLQTLAREFLKEKIQVSHHGHCSTEDSLACMKLLQLRLRKHLYYGDAVMGGVKNDLRTYPEMGTSQFATSMLRQCVKVDKKASVIGVDEIGLKYKFYVDKGEQKEVENISCSSKKSNKEVVRLYCDSLKSYSLNIAHVRVADNQLEGTNCKIFKNLDKWVKEMYEHSTGPSLLMVLFGGQKQANGVCFLQIKKDFL</sequence>
<dbReference type="AlphaFoldDB" id="A0A9P0D880"/>
<dbReference type="GO" id="GO:0005634">
    <property type="term" value="C:nucleus"/>
    <property type="evidence" value="ECO:0007669"/>
    <property type="project" value="UniProtKB-SubCell"/>
</dbReference>
<accession>A0A9P0D880</accession>
<keyword evidence="8" id="KW-1133">Transmembrane helix</keyword>
<feature type="transmembrane region" description="Helical" evidence="8">
    <location>
        <begin position="12"/>
        <end position="32"/>
    </location>
</feature>
<dbReference type="CDD" id="cd06145">
    <property type="entry name" value="REX1_like"/>
    <property type="match status" value="1"/>
</dbReference>
<evidence type="ECO:0000256" key="3">
    <source>
        <dbReference type="ARBA" id="ARBA00022722"/>
    </source>
</evidence>